<reference evidence="3 4" key="1">
    <citation type="submission" date="2013-11" db="EMBL/GenBank/DDBJ databases">
        <title>Opisthorchis viverrini - life in the bile duct.</title>
        <authorList>
            <person name="Young N.D."/>
            <person name="Nagarajan N."/>
            <person name="Lin S.J."/>
            <person name="Korhonen P.K."/>
            <person name="Jex A.R."/>
            <person name="Hall R.S."/>
            <person name="Safavi-Hemami H."/>
            <person name="Kaewkong W."/>
            <person name="Bertrand D."/>
            <person name="Gao S."/>
            <person name="Seet Q."/>
            <person name="Wongkham S."/>
            <person name="Teh B.T."/>
            <person name="Wongkham C."/>
            <person name="Intapan P.M."/>
            <person name="Maleewong W."/>
            <person name="Yang X."/>
            <person name="Hu M."/>
            <person name="Wang Z."/>
            <person name="Hofmann A."/>
            <person name="Sternberg P.W."/>
            <person name="Tan P."/>
            <person name="Wang J."/>
            <person name="Gasser R.B."/>
        </authorList>
    </citation>
    <scope>NUCLEOTIDE SEQUENCE [LARGE SCALE GENOMIC DNA]</scope>
</reference>
<organism evidence="3 4">
    <name type="scientific">Opisthorchis viverrini</name>
    <name type="common">Southeast Asian liver fluke</name>
    <dbReference type="NCBI Taxonomy" id="6198"/>
    <lineage>
        <taxon>Eukaryota</taxon>
        <taxon>Metazoa</taxon>
        <taxon>Spiralia</taxon>
        <taxon>Lophotrochozoa</taxon>
        <taxon>Platyhelminthes</taxon>
        <taxon>Trematoda</taxon>
        <taxon>Digenea</taxon>
        <taxon>Opisthorchiida</taxon>
        <taxon>Opisthorchiata</taxon>
        <taxon>Opisthorchiidae</taxon>
        <taxon>Opisthorchis</taxon>
    </lineage>
</organism>
<accession>A0A074ZSN7</accession>
<evidence type="ECO:0000313" key="3">
    <source>
        <dbReference type="EMBL" id="KER26385.1"/>
    </source>
</evidence>
<evidence type="ECO:0000313" key="4">
    <source>
        <dbReference type="Proteomes" id="UP000054324"/>
    </source>
</evidence>
<feature type="compositionally biased region" description="Polar residues" evidence="1">
    <location>
        <begin position="242"/>
        <end position="263"/>
    </location>
</feature>
<sequence>MTNRSVEFLVDLSYRKDRNLRDVRLMSVMITPCESVPCTLYKGEMASIDISFRADADVSTGLATVRANYGNFAVRFPQLEGNICDYLGRSCPIFAGGAYTYSFSSVLDRLIPSVSPNKIITEPTLGTREVFNRFTVTKKATNSTWKTQKFWHTEARRDKENFWKHGTPRQIRSTGASTWTQFTHPYVQKTNNSTGKLKEDRILDSQTTKQGTPWRQINKSHNPGLERTKVNLASTRLRRQGMPSSKVTWASANGDTGQRSNQWNHPTEQLIATKGHPPLAARILTHAQHYPTHNHQPTATRYYAPQ</sequence>
<evidence type="ECO:0000259" key="2">
    <source>
        <dbReference type="SMART" id="SM00737"/>
    </source>
</evidence>
<proteinExistence type="predicted"/>
<dbReference type="SMART" id="SM00737">
    <property type="entry name" value="ML"/>
    <property type="match status" value="1"/>
</dbReference>
<gene>
    <name evidence="3" type="ORF">T265_06367</name>
</gene>
<keyword evidence="4" id="KW-1185">Reference proteome</keyword>
<dbReference type="EMBL" id="KL596749">
    <property type="protein sequence ID" value="KER26385.1"/>
    <property type="molecule type" value="Genomic_DNA"/>
</dbReference>
<name>A0A074ZSN7_OPIVI</name>
<dbReference type="CTD" id="20320549"/>
<dbReference type="InterPro" id="IPR014756">
    <property type="entry name" value="Ig_E-set"/>
</dbReference>
<dbReference type="KEGG" id="ovi:T265_06367"/>
<dbReference type="GeneID" id="20320549"/>
<dbReference type="Gene3D" id="2.60.40.770">
    <property type="match status" value="1"/>
</dbReference>
<feature type="region of interest" description="Disordered" evidence="1">
    <location>
        <begin position="239"/>
        <end position="263"/>
    </location>
</feature>
<dbReference type="Pfam" id="PF02221">
    <property type="entry name" value="E1_DerP2_DerF2"/>
    <property type="match status" value="1"/>
</dbReference>
<dbReference type="STRING" id="6198.A0A074ZSN7"/>
<protein>
    <recommendedName>
        <fullName evidence="2">MD-2-related lipid-recognition domain-containing protein</fullName>
    </recommendedName>
</protein>
<evidence type="ECO:0000256" key="1">
    <source>
        <dbReference type="SAM" id="MobiDB-lite"/>
    </source>
</evidence>
<dbReference type="RefSeq" id="XP_009169872.1">
    <property type="nucleotide sequence ID" value="XM_009171608.1"/>
</dbReference>
<feature type="domain" description="MD-2-related lipid-recognition" evidence="2">
    <location>
        <begin position="12"/>
        <end position="136"/>
    </location>
</feature>
<dbReference type="SUPFAM" id="SSF81296">
    <property type="entry name" value="E set domains"/>
    <property type="match status" value="1"/>
</dbReference>
<dbReference type="AlphaFoldDB" id="A0A074ZSN7"/>
<dbReference type="OrthoDB" id="6489092at2759"/>
<dbReference type="Proteomes" id="UP000054324">
    <property type="component" value="Unassembled WGS sequence"/>
</dbReference>
<dbReference type="InterPro" id="IPR003172">
    <property type="entry name" value="ML_dom"/>
</dbReference>